<dbReference type="NCBIfam" id="TIGR00621">
    <property type="entry name" value="ssb"/>
    <property type="match status" value="1"/>
</dbReference>
<sequence>MTAFPPLRDGRAVLRVRRRMCAAGATPTSKPTPEVKETSMSNTFPASPAGRIANDPKLVAGANPRLTFRLAVDDRAQEDGQWITKQTVFHDVVVFGRSAETFARMYRKGDPVIVAGELRFTNYETKGGEQRTGTQIVARLVAPDPRLVTVTIDRSRQADHAAAGVEAPAHETERPAAAPAPPPLPAVDATPARPRWPQQPASTAGNGVAV</sequence>
<dbReference type="InterPro" id="IPR011344">
    <property type="entry name" value="ssDNA-bd"/>
</dbReference>
<evidence type="ECO:0000256" key="2">
    <source>
        <dbReference type="PROSITE-ProRule" id="PRU00252"/>
    </source>
</evidence>
<reference evidence="5 6" key="1">
    <citation type="submission" date="2018-09" db="EMBL/GenBank/DDBJ databases">
        <title>Isolation, diversity and antifungal activity of actinobacteria from wheat.</title>
        <authorList>
            <person name="Han C."/>
        </authorList>
    </citation>
    <scope>NUCLEOTIDE SEQUENCE [LARGE SCALE GENOMIC DNA]</scope>
    <source>
        <strain evidence="5 6">NEAU-YY265</strain>
    </source>
</reference>
<name>A0A418KFZ1_9ACTN</name>
<accession>A0A418KFZ1</accession>
<dbReference type="GO" id="GO:0006260">
    <property type="term" value="P:DNA replication"/>
    <property type="evidence" value="ECO:0007669"/>
    <property type="project" value="InterPro"/>
</dbReference>
<proteinExistence type="predicted"/>
<dbReference type="CDD" id="cd04496">
    <property type="entry name" value="SSB_OBF"/>
    <property type="match status" value="1"/>
</dbReference>
<dbReference type="Pfam" id="PF00436">
    <property type="entry name" value="SSB"/>
    <property type="match status" value="1"/>
</dbReference>
<comment type="caution">
    <text evidence="5">The sequence shown here is derived from an EMBL/GenBank/DDBJ whole genome shotgun (WGS) entry which is preliminary data.</text>
</comment>
<evidence type="ECO:0000256" key="3">
    <source>
        <dbReference type="RuleBase" id="RU000524"/>
    </source>
</evidence>
<organism evidence="5 6">
    <name type="scientific">Jiangella rhizosphaerae</name>
    <dbReference type="NCBI Taxonomy" id="2293569"/>
    <lineage>
        <taxon>Bacteria</taxon>
        <taxon>Bacillati</taxon>
        <taxon>Actinomycetota</taxon>
        <taxon>Actinomycetes</taxon>
        <taxon>Jiangellales</taxon>
        <taxon>Jiangellaceae</taxon>
        <taxon>Jiangella</taxon>
    </lineage>
</organism>
<dbReference type="InterPro" id="IPR000424">
    <property type="entry name" value="Primosome_PriB/ssb"/>
</dbReference>
<feature type="region of interest" description="Disordered" evidence="4">
    <location>
        <begin position="155"/>
        <end position="210"/>
    </location>
</feature>
<dbReference type="PROSITE" id="PS50935">
    <property type="entry name" value="SSB"/>
    <property type="match status" value="1"/>
</dbReference>
<dbReference type="AlphaFoldDB" id="A0A418KFZ1"/>
<evidence type="ECO:0000256" key="4">
    <source>
        <dbReference type="SAM" id="MobiDB-lite"/>
    </source>
</evidence>
<gene>
    <name evidence="5" type="ORF">DY240_31195</name>
</gene>
<feature type="region of interest" description="Disordered" evidence="4">
    <location>
        <begin position="22"/>
        <end position="49"/>
    </location>
</feature>
<dbReference type="EMBL" id="QUAL01000441">
    <property type="protein sequence ID" value="RIQ10852.1"/>
    <property type="molecule type" value="Genomic_DNA"/>
</dbReference>
<evidence type="ECO:0000313" key="6">
    <source>
        <dbReference type="Proteomes" id="UP000284057"/>
    </source>
</evidence>
<dbReference type="SUPFAM" id="SSF50249">
    <property type="entry name" value="Nucleic acid-binding proteins"/>
    <property type="match status" value="1"/>
</dbReference>
<dbReference type="Gene3D" id="2.40.50.140">
    <property type="entry name" value="Nucleic acid-binding proteins"/>
    <property type="match status" value="1"/>
</dbReference>
<protein>
    <recommendedName>
        <fullName evidence="3">Single-stranded DNA-binding protein</fullName>
    </recommendedName>
</protein>
<keyword evidence="1 2" id="KW-0238">DNA-binding</keyword>
<evidence type="ECO:0000256" key="1">
    <source>
        <dbReference type="ARBA" id="ARBA00023125"/>
    </source>
</evidence>
<dbReference type="GO" id="GO:0003697">
    <property type="term" value="F:single-stranded DNA binding"/>
    <property type="evidence" value="ECO:0007669"/>
    <property type="project" value="InterPro"/>
</dbReference>
<dbReference type="Proteomes" id="UP000284057">
    <property type="component" value="Unassembled WGS sequence"/>
</dbReference>
<dbReference type="InterPro" id="IPR012340">
    <property type="entry name" value="NA-bd_OB-fold"/>
</dbReference>
<feature type="compositionally biased region" description="Polar residues" evidence="4">
    <location>
        <begin position="199"/>
        <end position="210"/>
    </location>
</feature>
<evidence type="ECO:0000313" key="5">
    <source>
        <dbReference type="EMBL" id="RIQ10852.1"/>
    </source>
</evidence>
<keyword evidence="6" id="KW-1185">Reference proteome</keyword>